<proteinExistence type="predicted"/>
<accession>A0A1S1H8F3</accession>
<dbReference type="RefSeq" id="WP_015459057.1">
    <property type="nucleotide sequence ID" value="NZ_MIPT01000001.1"/>
</dbReference>
<dbReference type="PROSITE" id="PS51257">
    <property type="entry name" value="PROKAR_LIPOPROTEIN"/>
    <property type="match status" value="1"/>
</dbReference>
<organism evidence="1 2">
    <name type="scientific">Edaphosphingomonas haloaromaticamans</name>
    <dbReference type="NCBI Taxonomy" id="653954"/>
    <lineage>
        <taxon>Bacteria</taxon>
        <taxon>Pseudomonadati</taxon>
        <taxon>Pseudomonadota</taxon>
        <taxon>Alphaproteobacteria</taxon>
        <taxon>Sphingomonadales</taxon>
        <taxon>Rhizorhabdaceae</taxon>
        <taxon>Edaphosphingomonas</taxon>
    </lineage>
</organism>
<reference evidence="1 2" key="1">
    <citation type="submission" date="2016-09" db="EMBL/GenBank/DDBJ databases">
        <title>Metabolic pathway, cell adaptation mechanisms and a novel monoxygenase revealed through proteogenomic-transcription analysis of a Sphingomonas haloaromaticamans strain degrading the fungicide ortho-phenylphenol.</title>
        <authorList>
            <person name="Perruchon C."/>
            <person name="Papadopoulou E.S."/>
            <person name="Rousidou C."/>
            <person name="Vasileiadis S."/>
            <person name="Tanou G."/>
            <person name="Amoutzias G."/>
            <person name="Molassiotis A."/>
            <person name="Karpouzas D.G."/>
        </authorList>
    </citation>
    <scope>NUCLEOTIDE SEQUENCE [LARGE SCALE GENOMIC DNA]</scope>
    <source>
        <strain evidence="1 2">P3</strain>
    </source>
</reference>
<dbReference type="AlphaFoldDB" id="A0A1S1H8F3"/>
<evidence type="ECO:0000313" key="2">
    <source>
        <dbReference type="Proteomes" id="UP000179467"/>
    </source>
</evidence>
<dbReference type="EMBL" id="MIPT01000001">
    <property type="protein sequence ID" value="OHT18418.1"/>
    <property type="molecule type" value="Genomic_DNA"/>
</dbReference>
<evidence type="ECO:0008006" key="3">
    <source>
        <dbReference type="Google" id="ProtNLM"/>
    </source>
</evidence>
<name>A0A1S1H8F3_9SPHN</name>
<dbReference type="Proteomes" id="UP000179467">
    <property type="component" value="Unassembled WGS sequence"/>
</dbReference>
<evidence type="ECO:0000313" key="1">
    <source>
        <dbReference type="EMBL" id="OHT18418.1"/>
    </source>
</evidence>
<protein>
    <recommendedName>
        <fullName evidence="3">Lipoprotein</fullName>
    </recommendedName>
</protein>
<sequence length="163" mass="17249">MVGPRIFGTFAVLAVAGCGTGSTTGVAEASPDTGIMIDRRPMGPESHLGAHQVVVDYYALLAKRRYDDAWKLWADAGRATGKTPAEFAEGFADVARYEPKVGGIGAMQRAGDRFTITVYVEVNGEHTDGAPIHQQGWVSLSRPKDVGDAPSGQPVWHITGVPG</sequence>
<comment type="caution">
    <text evidence="1">The sequence shown here is derived from an EMBL/GenBank/DDBJ whole genome shotgun (WGS) entry which is preliminary data.</text>
</comment>
<gene>
    <name evidence="1" type="ORF">BHE75_00389</name>
</gene>
<keyword evidence="2" id="KW-1185">Reference proteome</keyword>
<dbReference type="OrthoDB" id="485556at2"/>